<comment type="cofactor">
    <cofactor evidence="1">
        <name>FAD</name>
        <dbReference type="ChEBI" id="CHEBI:57692"/>
    </cofactor>
</comment>
<organism evidence="8 9">
    <name type="scientific">Glarea lozoyensis (strain ATCC 20868 / MF5171)</name>
    <dbReference type="NCBI Taxonomy" id="1116229"/>
    <lineage>
        <taxon>Eukaryota</taxon>
        <taxon>Fungi</taxon>
        <taxon>Dikarya</taxon>
        <taxon>Ascomycota</taxon>
        <taxon>Pezizomycotina</taxon>
        <taxon>Leotiomycetes</taxon>
        <taxon>Helotiales</taxon>
        <taxon>Helotiaceae</taxon>
        <taxon>Glarea</taxon>
    </lineage>
</organism>
<dbReference type="RefSeq" id="XP_008088008.1">
    <property type="nucleotide sequence ID" value="XM_008089817.1"/>
</dbReference>
<accession>S3DEJ9</accession>
<keyword evidence="6" id="KW-0472">Membrane</keyword>
<protein>
    <submittedName>
        <fullName evidence="8">FAD/NAD(P)-binding protein</fullName>
    </submittedName>
</protein>
<gene>
    <name evidence="8" type="ORF">GLAREA_11674</name>
</gene>
<reference evidence="8 9" key="1">
    <citation type="journal article" date="2013" name="BMC Genomics">
        <title>Genomics-driven discovery of the pneumocandin biosynthetic gene cluster in the fungus Glarea lozoyensis.</title>
        <authorList>
            <person name="Chen L."/>
            <person name="Yue Q."/>
            <person name="Zhang X."/>
            <person name="Xiang M."/>
            <person name="Wang C."/>
            <person name="Li S."/>
            <person name="Che Y."/>
            <person name="Ortiz-Lopez F.J."/>
            <person name="Bills G.F."/>
            <person name="Liu X."/>
            <person name="An Z."/>
        </authorList>
    </citation>
    <scope>NUCLEOTIDE SEQUENCE [LARGE SCALE GENOMIC DNA]</scope>
    <source>
        <strain evidence="9">ATCC 20868 / MF5171</strain>
    </source>
</reference>
<dbReference type="AlphaFoldDB" id="S3DEJ9"/>
<evidence type="ECO:0000256" key="3">
    <source>
        <dbReference type="ARBA" id="ARBA00022630"/>
    </source>
</evidence>
<dbReference type="InterPro" id="IPR006076">
    <property type="entry name" value="FAD-dep_OxRdtase"/>
</dbReference>
<dbReference type="KEGG" id="glz:GLAREA_11674"/>
<dbReference type="EMBL" id="KE145372">
    <property type="protein sequence ID" value="EPE25093.1"/>
    <property type="molecule type" value="Genomic_DNA"/>
</dbReference>
<dbReference type="OrthoDB" id="2219495at2759"/>
<keyword evidence="6" id="KW-0812">Transmembrane</keyword>
<dbReference type="GO" id="GO:0008115">
    <property type="term" value="F:sarcosine oxidase activity"/>
    <property type="evidence" value="ECO:0007669"/>
    <property type="project" value="TreeGrafter"/>
</dbReference>
<dbReference type="InterPro" id="IPR045170">
    <property type="entry name" value="MTOX"/>
</dbReference>
<feature type="transmembrane region" description="Helical" evidence="6">
    <location>
        <begin position="7"/>
        <end position="25"/>
    </location>
</feature>
<evidence type="ECO:0000313" key="9">
    <source>
        <dbReference type="Proteomes" id="UP000016922"/>
    </source>
</evidence>
<comment type="similarity">
    <text evidence="2">Belongs to the MSOX/MTOX family.</text>
</comment>
<dbReference type="PANTHER" id="PTHR10961:SF37">
    <property type="entry name" value="FAD DEPENDENT OXIDOREDUCTASE DOMAIN-CONTAINING PROTEIN"/>
    <property type="match status" value="1"/>
</dbReference>
<feature type="domain" description="FAD dependent oxidoreductase" evidence="7">
    <location>
        <begin position="9"/>
        <end position="389"/>
    </location>
</feature>
<proteinExistence type="inferred from homology"/>
<keyword evidence="9" id="KW-1185">Reference proteome</keyword>
<name>S3DEJ9_GLAL2</name>
<evidence type="ECO:0000256" key="1">
    <source>
        <dbReference type="ARBA" id="ARBA00001974"/>
    </source>
</evidence>
<dbReference type="STRING" id="1116229.S3DEJ9"/>
<dbReference type="eggNOG" id="KOG2820">
    <property type="taxonomic scope" value="Eukaryota"/>
</dbReference>
<dbReference type="SUPFAM" id="SSF51905">
    <property type="entry name" value="FAD/NAD(P)-binding domain"/>
    <property type="match status" value="1"/>
</dbReference>
<keyword evidence="3" id="KW-0285">Flavoprotein</keyword>
<keyword evidence="6" id="KW-1133">Transmembrane helix</keyword>
<evidence type="ECO:0000259" key="7">
    <source>
        <dbReference type="Pfam" id="PF01266"/>
    </source>
</evidence>
<keyword evidence="5" id="KW-0560">Oxidoreductase</keyword>
<evidence type="ECO:0000313" key="8">
    <source>
        <dbReference type="EMBL" id="EPE25093.1"/>
    </source>
</evidence>
<dbReference type="Proteomes" id="UP000016922">
    <property type="component" value="Unassembled WGS sequence"/>
</dbReference>
<dbReference type="Pfam" id="PF01266">
    <property type="entry name" value="DAO"/>
    <property type="match status" value="1"/>
</dbReference>
<dbReference type="InterPro" id="IPR036188">
    <property type="entry name" value="FAD/NAD-bd_sf"/>
</dbReference>
<dbReference type="GO" id="GO:0051698">
    <property type="term" value="F:saccharopine oxidase activity"/>
    <property type="evidence" value="ECO:0007669"/>
    <property type="project" value="TreeGrafter"/>
</dbReference>
<evidence type="ECO:0000256" key="5">
    <source>
        <dbReference type="ARBA" id="ARBA00023002"/>
    </source>
</evidence>
<evidence type="ECO:0000256" key="4">
    <source>
        <dbReference type="ARBA" id="ARBA00022827"/>
    </source>
</evidence>
<evidence type="ECO:0000256" key="2">
    <source>
        <dbReference type="ARBA" id="ARBA00010989"/>
    </source>
</evidence>
<dbReference type="Gene3D" id="3.30.9.10">
    <property type="entry name" value="D-Amino Acid Oxidase, subunit A, domain 2"/>
    <property type="match status" value="1"/>
</dbReference>
<evidence type="ECO:0000256" key="6">
    <source>
        <dbReference type="SAM" id="Phobius"/>
    </source>
</evidence>
<dbReference type="GO" id="GO:0050660">
    <property type="term" value="F:flavin adenine dinucleotide binding"/>
    <property type="evidence" value="ECO:0007669"/>
    <property type="project" value="InterPro"/>
</dbReference>
<dbReference type="Gene3D" id="3.50.50.60">
    <property type="entry name" value="FAD/NAD(P)-binding domain"/>
    <property type="match status" value="1"/>
</dbReference>
<sequence length="427" mass="46974">MPPSAKGSYLIIGSGVFGISTAYYLSLKYPEASITVLDRSIEFPCPLAASHDFNKIVRADYGNPFYCKLALEARKLWKTDPLYSSFYHESGMVNVDDTGLGRRILKNYEDLDEHPGASIINPDELKLKFDGLFTDTNYEGVDEIFYNPVSGWAEATAAVKAVVEASTVRGVKFVSANVEQLYFNESGSCAGVKCADGRIMIADSTILSTGAGTAKLLARSASNHPELQSGDRVTAAAVVTGIIRLSLEQRPRFKNSPVFIHSMAGVLGEVLPMTADGLLKFCVDVSFKNSLQDELSRQVISAPPDMTDQNQHKVSETLKEECSRVLKGVFGTELAGSQFDSFRICWDGITPNQDFIISSHPRCQNLYIATGGSFHGWKFLPIIGKYVVSMISGDLEDGLRKRWAWDRDQQGSAHQKIIPKRELCDLV</sequence>
<keyword evidence="4" id="KW-0274">FAD</keyword>
<dbReference type="HOGENOM" id="CLU_007884_0_2_1"/>
<dbReference type="PANTHER" id="PTHR10961">
    <property type="entry name" value="PEROXISOMAL SARCOSINE OXIDASE"/>
    <property type="match status" value="1"/>
</dbReference>
<dbReference type="OMA" id="QDFIICA"/>
<dbReference type="GeneID" id="19470715"/>